<dbReference type="CDD" id="cd02440">
    <property type="entry name" value="AdoMet_MTases"/>
    <property type="match status" value="1"/>
</dbReference>
<keyword evidence="5" id="KW-1185">Reference proteome</keyword>
<reference evidence="4" key="1">
    <citation type="submission" date="2023-01" db="EMBL/GenBank/DDBJ databases">
        <authorList>
            <person name="Van Ghelder C."/>
            <person name="Rancurel C."/>
        </authorList>
    </citation>
    <scope>NUCLEOTIDE SEQUENCE</scope>
    <source>
        <strain evidence="4">CNCM I-4278</strain>
    </source>
</reference>
<organism evidence="4 5">
    <name type="scientific">Periconia digitata</name>
    <dbReference type="NCBI Taxonomy" id="1303443"/>
    <lineage>
        <taxon>Eukaryota</taxon>
        <taxon>Fungi</taxon>
        <taxon>Dikarya</taxon>
        <taxon>Ascomycota</taxon>
        <taxon>Pezizomycotina</taxon>
        <taxon>Dothideomycetes</taxon>
        <taxon>Pleosporomycetidae</taxon>
        <taxon>Pleosporales</taxon>
        <taxon>Massarineae</taxon>
        <taxon>Periconiaceae</taxon>
        <taxon>Periconia</taxon>
    </lineage>
</organism>
<dbReference type="InterPro" id="IPR013216">
    <property type="entry name" value="Methyltransf_11"/>
</dbReference>
<evidence type="ECO:0000256" key="2">
    <source>
        <dbReference type="SAM" id="MobiDB-lite"/>
    </source>
</evidence>
<gene>
    <name evidence="4" type="ORF">PDIGIT_LOCUS2448</name>
</gene>
<accession>A0A9W4U6T9</accession>
<dbReference type="SUPFAM" id="SSF53335">
    <property type="entry name" value="S-adenosyl-L-methionine-dependent methyltransferases"/>
    <property type="match status" value="1"/>
</dbReference>
<protein>
    <recommendedName>
        <fullName evidence="3">Methyltransferase type 11 domain-containing protein</fullName>
    </recommendedName>
</protein>
<dbReference type="OrthoDB" id="506498at2759"/>
<comment type="caution">
    <text evidence="4">The sequence shown here is derived from an EMBL/GenBank/DDBJ whole genome shotgun (WGS) entry which is preliminary data.</text>
</comment>
<evidence type="ECO:0000313" key="5">
    <source>
        <dbReference type="Proteomes" id="UP001152607"/>
    </source>
</evidence>
<evidence type="ECO:0000313" key="4">
    <source>
        <dbReference type="EMBL" id="CAI6290776.1"/>
    </source>
</evidence>
<dbReference type="PANTHER" id="PTHR44068:SF11">
    <property type="entry name" value="GERANYL DIPHOSPHATE 2-C-METHYLTRANSFERASE"/>
    <property type="match status" value="1"/>
</dbReference>
<dbReference type="PANTHER" id="PTHR44068">
    <property type="entry name" value="ZGC:194242"/>
    <property type="match status" value="1"/>
</dbReference>
<proteinExistence type="predicted"/>
<evidence type="ECO:0000259" key="3">
    <source>
        <dbReference type="Pfam" id="PF08241"/>
    </source>
</evidence>
<evidence type="ECO:0000256" key="1">
    <source>
        <dbReference type="ARBA" id="ARBA00022679"/>
    </source>
</evidence>
<dbReference type="GO" id="GO:0008757">
    <property type="term" value="F:S-adenosylmethionine-dependent methyltransferase activity"/>
    <property type="evidence" value="ECO:0007669"/>
    <property type="project" value="InterPro"/>
</dbReference>
<dbReference type="Gene3D" id="3.40.50.150">
    <property type="entry name" value="Vaccinia Virus protein VP39"/>
    <property type="match status" value="1"/>
</dbReference>
<feature type="region of interest" description="Disordered" evidence="2">
    <location>
        <begin position="1"/>
        <end position="26"/>
    </location>
</feature>
<dbReference type="EMBL" id="CAOQHR010000002">
    <property type="protein sequence ID" value="CAI6290776.1"/>
    <property type="molecule type" value="Genomic_DNA"/>
</dbReference>
<sequence>MAKSLQNGEYHATVSGGKEPEGGESDRLKKRIQKHYNMSAEQFLKVWGEHIHHGYFNTPNDSNDQAQINQVLKLVESSRITAGSRVLDVGCGIGGTARYLAKEKGCKVTAITNSYRQAQLGRELTAAEASPTSTAQTPASSPSSPSSSPPKTTQQNDAFIQLSNNAGEGAAAGAVRILDLDIANMQSHFSTTVRETFDCVWLSEVIFHLHDRKQVFDAAYSLLDSGGCLVIADIFRAHHDAAAAGKRVQKELASIRRNHLCPQLGSIDEYRKMAGDAGLKERHEAVDVTGNVARTWDTELPLRSVLYLMTQGRDAIGYMRGMRSMKRAYAHGTAVYAILCFEKP</sequence>
<name>A0A9W4U6T9_9PLEO</name>
<dbReference type="InterPro" id="IPR050447">
    <property type="entry name" value="Erg6_SMT_methyltransf"/>
</dbReference>
<dbReference type="AlphaFoldDB" id="A0A9W4U6T9"/>
<feature type="domain" description="Methyltransferase type 11" evidence="3">
    <location>
        <begin position="194"/>
        <end position="231"/>
    </location>
</feature>
<feature type="compositionally biased region" description="Low complexity" evidence="2">
    <location>
        <begin position="126"/>
        <end position="153"/>
    </location>
</feature>
<dbReference type="InterPro" id="IPR029063">
    <property type="entry name" value="SAM-dependent_MTases_sf"/>
</dbReference>
<dbReference type="Pfam" id="PF08241">
    <property type="entry name" value="Methyltransf_11"/>
    <property type="match status" value="1"/>
</dbReference>
<feature type="region of interest" description="Disordered" evidence="2">
    <location>
        <begin position="123"/>
        <end position="154"/>
    </location>
</feature>
<dbReference type="Proteomes" id="UP001152607">
    <property type="component" value="Unassembled WGS sequence"/>
</dbReference>
<dbReference type="Pfam" id="PF02353">
    <property type="entry name" value="CMAS"/>
    <property type="match status" value="1"/>
</dbReference>
<keyword evidence="1" id="KW-0808">Transferase</keyword>